<dbReference type="RefSeq" id="WP_148767288.1">
    <property type="nucleotide sequence ID" value="NZ_VSRQ01000009.1"/>
</dbReference>
<name>A0A5D3F725_9ACTN</name>
<dbReference type="EMBL" id="VSRQ01000009">
    <property type="protein sequence ID" value="TYK44101.1"/>
    <property type="molecule type" value="Genomic_DNA"/>
</dbReference>
<dbReference type="SUPFAM" id="SSF51206">
    <property type="entry name" value="cAMP-binding domain-like"/>
    <property type="match status" value="1"/>
</dbReference>
<comment type="catalytic activity">
    <reaction evidence="3">
        <text>[thioredoxin]-dithiol + NADP(+) = [thioredoxin]-disulfide + NADPH + H(+)</text>
        <dbReference type="Rhea" id="RHEA:20345"/>
        <dbReference type="Rhea" id="RHEA-COMP:10698"/>
        <dbReference type="Rhea" id="RHEA-COMP:10700"/>
        <dbReference type="ChEBI" id="CHEBI:15378"/>
        <dbReference type="ChEBI" id="CHEBI:29950"/>
        <dbReference type="ChEBI" id="CHEBI:50058"/>
        <dbReference type="ChEBI" id="CHEBI:57783"/>
        <dbReference type="ChEBI" id="CHEBI:58349"/>
        <dbReference type="EC" id="1.8.1.9"/>
    </reaction>
</comment>
<evidence type="ECO:0000256" key="3">
    <source>
        <dbReference type="ARBA" id="ARBA00048132"/>
    </source>
</evidence>
<dbReference type="SMART" id="SM00100">
    <property type="entry name" value="cNMP"/>
    <property type="match status" value="1"/>
</dbReference>
<dbReference type="InterPro" id="IPR036188">
    <property type="entry name" value="FAD/NAD-bd_sf"/>
</dbReference>
<dbReference type="InterPro" id="IPR018490">
    <property type="entry name" value="cNMP-bd_dom_sf"/>
</dbReference>
<dbReference type="CDD" id="cd00038">
    <property type="entry name" value="CAP_ED"/>
    <property type="match status" value="1"/>
</dbReference>
<dbReference type="Proteomes" id="UP000323505">
    <property type="component" value="Unassembled WGS sequence"/>
</dbReference>
<dbReference type="InterPro" id="IPR014710">
    <property type="entry name" value="RmlC-like_jellyroll"/>
</dbReference>
<dbReference type="Pfam" id="PF00027">
    <property type="entry name" value="cNMP_binding"/>
    <property type="match status" value="1"/>
</dbReference>
<sequence>MLVRSGPGWRKHLEETLDLYGAYPRLDWEQIGLVAAYGERRPTRRGDVLFSEGDRDYDFFLILAGTVGMLDKGEVIHVHGSRRFLGEVGLLVGQPTFLTARVIEPGEVIAVPTERLRELAYREPWFGDLVLRAFLIRRSLLIELGAGLRIIGSRFSPRCRRLRDFAARNRLPHRWIDVEDDEDAESLLRALGVPASQTPVVILNGERVLRNPGDDELPRLLGLPPPAPASSAYDMLVIGAGPAGLAAAVYGSSEGLDTVLVDSIATGGQAGTSSKIENYLGFPAGVSGAELTDRALIQAEKFGAKVHVPGDVTGLRPGNGRYTVDLGGGGELSARTVVIATGARYRRLDVPHLDDFDGAGVYFAATQVEAMQCRRAPVAIVGGGNSAGQAAMFLARHATRVLLFVRGAELGENMSRYLIDRIERCPEIEVFLRTEIREVHGHDHLEEVLAENNRTGEVRRFEVRALFVFIGADPCVDWLPSTVALDDKGYVLTGGSQALPLETSLPGVLAAGDVRSGSIKRVASAVGEGAMAVRMAFARLNR</sequence>
<dbReference type="AlphaFoldDB" id="A0A5D3F725"/>
<dbReference type="Gene3D" id="3.50.50.60">
    <property type="entry name" value="FAD/NAD(P)-binding domain"/>
    <property type="match status" value="2"/>
</dbReference>
<protein>
    <submittedName>
        <fullName evidence="5">Cyclic nucleotide-binding domain-containing protein</fullName>
    </submittedName>
</protein>
<dbReference type="Pfam" id="PF07992">
    <property type="entry name" value="Pyr_redox_2"/>
    <property type="match status" value="1"/>
</dbReference>
<dbReference type="PANTHER" id="PTHR48105">
    <property type="entry name" value="THIOREDOXIN REDUCTASE 1-RELATED-RELATED"/>
    <property type="match status" value="1"/>
</dbReference>
<comment type="caution">
    <text evidence="5">The sequence shown here is derived from an EMBL/GenBank/DDBJ whole genome shotgun (WGS) entry which is preliminary data.</text>
</comment>
<dbReference type="InterPro" id="IPR000595">
    <property type="entry name" value="cNMP-bd_dom"/>
</dbReference>
<feature type="domain" description="Cyclic nucleotide-binding" evidence="4">
    <location>
        <begin position="22"/>
        <end position="119"/>
    </location>
</feature>
<gene>
    <name evidence="5" type="ORF">FXF68_35930</name>
</gene>
<dbReference type="InterPro" id="IPR050097">
    <property type="entry name" value="Ferredoxin-NADP_redctase_2"/>
</dbReference>
<dbReference type="Gene3D" id="3.40.30.10">
    <property type="entry name" value="Glutaredoxin"/>
    <property type="match status" value="1"/>
</dbReference>
<reference evidence="5 6" key="1">
    <citation type="submission" date="2019-08" db="EMBL/GenBank/DDBJ databases">
        <title>Actinomadura sp. nov. CYP1-5 isolated from mountain soil.</title>
        <authorList>
            <person name="Songsumanus A."/>
            <person name="Kuncharoen N."/>
            <person name="Kudo T."/>
            <person name="Yuki M."/>
            <person name="Igarashi Y."/>
            <person name="Tanasupawat S."/>
        </authorList>
    </citation>
    <scope>NUCLEOTIDE SEQUENCE [LARGE SCALE GENOMIC DNA]</scope>
    <source>
        <strain evidence="5 6">CYP1-5</strain>
    </source>
</reference>
<evidence type="ECO:0000259" key="4">
    <source>
        <dbReference type="PROSITE" id="PS50042"/>
    </source>
</evidence>
<evidence type="ECO:0000313" key="5">
    <source>
        <dbReference type="EMBL" id="TYK44101.1"/>
    </source>
</evidence>
<dbReference type="CDD" id="cd00570">
    <property type="entry name" value="GST_N_family"/>
    <property type="match status" value="1"/>
</dbReference>
<dbReference type="Gene3D" id="2.60.120.10">
    <property type="entry name" value="Jelly Rolls"/>
    <property type="match status" value="1"/>
</dbReference>
<keyword evidence="2" id="KW-0560">Oxidoreductase</keyword>
<evidence type="ECO:0000313" key="6">
    <source>
        <dbReference type="Proteomes" id="UP000323505"/>
    </source>
</evidence>
<evidence type="ECO:0000256" key="2">
    <source>
        <dbReference type="ARBA" id="ARBA00023002"/>
    </source>
</evidence>
<organism evidence="5 6">
    <name type="scientific">Actinomadura decatromicini</name>
    <dbReference type="NCBI Taxonomy" id="2604572"/>
    <lineage>
        <taxon>Bacteria</taxon>
        <taxon>Bacillati</taxon>
        <taxon>Actinomycetota</taxon>
        <taxon>Actinomycetes</taxon>
        <taxon>Streptosporangiales</taxon>
        <taxon>Thermomonosporaceae</taxon>
        <taxon>Actinomadura</taxon>
    </lineage>
</organism>
<evidence type="ECO:0000256" key="1">
    <source>
        <dbReference type="ARBA" id="ARBA00022630"/>
    </source>
</evidence>
<dbReference type="PRINTS" id="PR00368">
    <property type="entry name" value="FADPNR"/>
</dbReference>
<keyword evidence="1" id="KW-0285">Flavoprotein</keyword>
<dbReference type="GO" id="GO:0004791">
    <property type="term" value="F:thioredoxin-disulfide reductase (NADPH) activity"/>
    <property type="evidence" value="ECO:0007669"/>
    <property type="project" value="UniProtKB-EC"/>
</dbReference>
<dbReference type="SUPFAM" id="SSF51905">
    <property type="entry name" value="FAD/NAD(P)-binding domain"/>
    <property type="match status" value="1"/>
</dbReference>
<dbReference type="PROSITE" id="PS50042">
    <property type="entry name" value="CNMP_BINDING_3"/>
    <property type="match status" value="1"/>
</dbReference>
<dbReference type="InterPro" id="IPR023753">
    <property type="entry name" value="FAD/NAD-binding_dom"/>
</dbReference>
<proteinExistence type="predicted"/>
<keyword evidence="6" id="KW-1185">Reference proteome</keyword>
<dbReference type="PRINTS" id="PR00469">
    <property type="entry name" value="PNDRDTASEII"/>
</dbReference>
<accession>A0A5D3F725</accession>